<dbReference type="GO" id="GO:0016020">
    <property type="term" value="C:membrane"/>
    <property type="evidence" value="ECO:0007669"/>
    <property type="project" value="UniProtKB-SubCell"/>
</dbReference>
<evidence type="ECO:0000256" key="6">
    <source>
        <dbReference type="SAM" id="MobiDB-lite"/>
    </source>
</evidence>
<reference evidence="12" key="2">
    <citation type="submission" date="2012-11" db="EMBL/GenBank/DDBJ databases">
        <authorList>
            <person name="Kuo A."/>
            <person name="Curtis B.A."/>
            <person name="Tanifuji G."/>
            <person name="Burki F."/>
            <person name="Gruber A."/>
            <person name="Irimia M."/>
            <person name="Maruyama S."/>
            <person name="Arias M.C."/>
            <person name="Ball S.G."/>
            <person name="Gile G.H."/>
            <person name="Hirakawa Y."/>
            <person name="Hopkins J.F."/>
            <person name="Rensing S.A."/>
            <person name="Schmutz J."/>
            <person name="Symeonidi A."/>
            <person name="Elias M."/>
            <person name="Eveleigh R.J."/>
            <person name="Herman E.K."/>
            <person name="Klute M.J."/>
            <person name="Nakayama T."/>
            <person name="Obornik M."/>
            <person name="Reyes-Prieto A."/>
            <person name="Armbrust E.V."/>
            <person name="Aves S.J."/>
            <person name="Beiko R.G."/>
            <person name="Coutinho P."/>
            <person name="Dacks J.B."/>
            <person name="Durnford D.G."/>
            <person name="Fast N.M."/>
            <person name="Green B.R."/>
            <person name="Grisdale C."/>
            <person name="Hempe F."/>
            <person name="Henrissat B."/>
            <person name="Hoppner M.P."/>
            <person name="Ishida K.-I."/>
            <person name="Kim E."/>
            <person name="Koreny L."/>
            <person name="Kroth P.G."/>
            <person name="Liu Y."/>
            <person name="Malik S.-B."/>
            <person name="Maier U.G."/>
            <person name="McRose D."/>
            <person name="Mock T."/>
            <person name="Neilson J.A."/>
            <person name="Onodera N.T."/>
            <person name="Poole A.M."/>
            <person name="Pritham E.J."/>
            <person name="Richards T.A."/>
            <person name="Rocap G."/>
            <person name="Roy S.W."/>
            <person name="Sarai C."/>
            <person name="Schaack S."/>
            <person name="Shirato S."/>
            <person name="Slamovits C.H."/>
            <person name="Spencer D.F."/>
            <person name="Suzuki S."/>
            <person name="Worden A.Z."/>
            <person name="Zauner S."/>
            <person name="Barry K."/>
            <person name="Bell C."/>
            <person name="Bharti A.K."/>
            <person name="Crow J.A."/>
            <person name="Grimwood J."/>
            <person name="Kramer R."/>
            <person name="Lindquist E."/>
            <person name="Lucas S."/>
            <person name="Salamov A."/>
            <person name="McFadden G.I."/>
            <person name="Lane C.E."/>
            <person name="Keeling P.J."/>
            <person name="Gray M.W."/>
            <person name="Grigoriev I.V."/>
            <person name="Archibald J.M."/>
        </authorList>
    </citation>
    <scope>NUCLEOTIDE SEQUENCE</scope>
    <source>
        <strain evidence="12">CCMP2712</strain>
    </source>
</reference>
<dbReference type="Proteomes" id="UP000011087">
    <property type="component" value="Unassembled WGS sequence"/>
</dbReference>
<dbReference type="AlphaFoldDB" id="L1JJA9"/>
<evidence type="ECO:0000256" key="7">
    <source>
        <dbReference type="SAM" id="Phobius"/>
    </source>
</evidence>
<evidence type="ECO:0000256" key="1">
    <source>
        <dbReference type="ARBA" id="ARBA00004141"/>
    </source>
</evidence>
<protein>
    <submittedName>
        <fullName evidence="10 11">Uncharacterized protein</fullName>
    </submittedName>
</protein>
<keyword evidence="3 7" id="KW-0812">Transmembrane</keyword>
<evidence type="ECO:0000313" key="11">
    <source>
        <dbReference type="EnsemblProtists" id="EKX48586"/>
    </source>
</evidence>
<dbReference type="InterPro" id="IPR013122">
    <property type="entry name" value="PKD1_2_channel"/>
</dbReference>
<keyword evidence="12" id="KW-1185">Reference proteome</keyword>
<dbReference type="PaxDb" id="55529-EKX48586"/>
<feature type="domain" description="Polycystin" evidence="9">
    <location>
        <begin position="266"/>
        <end position="375"/>
    </location>
</feature>
<evidence type="ECO:0000259" key="8">
    <source>
        <dbReference type="Pfam" id="PF08016"/>
    </source>
</evidence>
<evidence type="ECO:0000313" key="12">
    <source>
        <dbReference type="Proteomes" id="UP000011087"/>
    </source>
</evidence>
<dbReference type="eggNOG" id="KOG3599">
    <property type="taxonomic scope" value="Eukaryota"/>
</dbReference>
<dbReference type="KEGG" id="gtt:GUITHDRAFT_136691"/>
<gene>
    <name evidence="10" type="ORF">GUITHDRAFT_136691</name>
</gene>
<dbReference type="InterPro" id="IPR046791">
    <property type="entry name" value="Polycystin_dom"/>
</dbReference>
<dbReference type="EMBL" id="JH992985">
    <property type="protein sequence ID" value="EKX48586.1"/>
    <property type="molecule type" value="Genomic_DNA"/>
</dbReference>
<feature type="domain" description="Polycystin cation channel PKD1/PKD2" evidence="8">
    <location>
        <begin position="435"/>
        <end position="646"/>
    </location>
</feature>
<feature type="region of interest" description="Disordered" evidence="6">
    <location>
        <begin position="819"/>
        <end position="840"/>
    </location>
</feature>
<feature type="transmembrane region" description="Helical" evidence="7">
    <location>
        <begin position="618"/>
        <end position="641"/>
    </location>
</feature>
<sequence length="840" mass="95559">MAETLLTRIPRGGEGGTRPEDLAMGKHPVVPSNADPKHDEQTEEGAMLVDLEATIADLKSWSKVWKGYLDMFLFFAFFALYLYVLIQQLEISKVYMIDNALREAVVDESNSLQDVSTFGDFFNYLQNQIMPNVFPESWYNGDAYNTNESGYLLSYNKLVGGLLINQQRGLVKPHFFLLQFPKKFCKAPMYNCSKLVDGELKDNCTSSYNNFYPICYDQTPMETIVPKEQRVQYENVPWTVKLDEYRNIVPDQSCPPTSPHDVNATRDDPNFPGFWKSFTYEVPNATSAPNSLGFWSSSSGVISPQYENGGYKTFLALADGPARNQQKVQFLQDYRWLDTFTRKVEISFAVYNGMLHMFTFVKIRFGFSVSGTFLPFNTKGGTMVDIKSINMEPYRIAQTHGCLKTVEELDKTAAEVFITQGWSGIVKEDENGKEISEGGLLAFLTDKWTLVDALNYILFVYYIVLRISLIQMITHENNVIKVPTNRYELILERASAIIRMQLFGNFFNILLSLLRCFKFYRFQPRLAIINNTIETSIPDLYHFLLMFITCLFGFAVMSHVLFGPQMKIFATLGDALGTGWMMYPQRFSFLLLTSDRRMLGAGLDRYATMAYVDGKMAVIFYIAFMFLIFIILLNVLLAILVDSYMEAKDATVQKYGGDEDSIPSIASDMVQISRHLFSFDAARDEIVLEVRVGGREEEEKVVVVIPMVVVEEEEEMDQSKGGCGWREQALGKEKAALQLVKVKPQATVDELFLAIPSELRERDKISVGKVARNGGLQFVEEEEEEEEEEQVTAIKKAPQGRQLELLQKIVEEMQLYKSLTAPANKPTHGDSRSSEFAIRT</sequence>
<dbReference type="EnsemblProtists" id="EKX48586">
    <property type="protein sequence ID" value="EKX48586"/>
    <property type="gene ID" value="GUITHDRAFT_136691"/>
</dbReference>
<dbReference type="OrthoDB" id="444119at2759"/>
<feature type="transmembrane region" description="Helical" evidence="7">
    <location>
        <begin position="67"/>
        <end position="86"/>
    </location>
</feature>
<evidence type="ECO:0000256" key="2">
    <source>
        <dbReference type="ARBA" id="ARBA00007200"/>
    </source>
</evidence>
<dbReference type="HOGENOM" id="CLU_338730_0_0_1"/>
<comment type="similarity">
    <text evidence="2">Belongs to the polycystin family.</text>
</comment>
<reference evidence="11" key="3">
    <citation type="submission" date="2015-06" db="UniProtKB">
        <authorList>
            <consortium name="EnsemblProtists"/>
        </authorList>
    </citation>
    <scope>IDENTIFICATION</scope>
</reference>
<dbReference type="Pfam" id="PF20519">
    <property type="entry name" value="Polycystin_dom"/>
    <property type="match status" value="1"/>
</dbReference>
<dbReference type="InterPro" id="IPR051223">
    <property type="entry name" value="Polycystin"/>
</dbReference>
<evidence type="ECO:0000313" key="10">
    <source>
        <dbReference type="EMBL" id="EKX48586.1"/>
    </source>
</evidence>
<comment type="subcellular location">
    <subcellularLocation>
        <location evidence="1">Membrane</location>
        <topology evidence="1">Multi-pass membrane protein</topology>
    </subcellularLocation>
</comment>
<dbReference type="PANTHER" id="PTHR10877">
    <property type="entry name" value="POLYCYSTIN FAMILY MEMBER"/>
    <property type="match status" value="1"/>
</dbReference>
<evidence type="ECO:0000256" key="3">
    <source>
        <dbReference type="ARBA" id="ARBA00022692"/>
    </source>
</evidence>
<dbReference type="RefSeq" id="XP_005835566.1">
    <property type="nucleotide sequence ID" value="XM_005835509.1"/>
</dbReference>
<name>L1JJA9_GUITC</name>
<evidence type="ECO:0000256" key="5">
    <source>
        <dbReference type="ARBA" id="ARBA00023136"/>
    </source>
</evidence>
<reference evidence="10 12" key="1">
    <citation type="journal article" date="2012" name="Nature">
        <title>Algal genomes reveal evolutionary mosaicism and the fate of nucleomorphs.</title>
        <authorList>
            <consortium name="DOE Joint Genome Institute"/>
            <person name="Curtis B.A."/>
            <person name="Tanifuji G."/>
            <person name="Burki F."/>
            <person name="Gruber A."/>
            <person name="Irimia M."/>
            <person name="Maruyama S."/>
            <person name="Arias M.C."/>
            <person name="Ball S.G."/>
            <person name="Gile G.H."/>
            <person name="Hirakawa Y."/>
            <person name="Hopkins J.F."/>
            <person name="Kuo A."/>
            <person name="Rensing S.A."/>
            <person name="Schmutz J."/>
            <person name="Symeonidi A."/>
            <person name="Elias M."/>
            <person name="Eveleigh R.J."/>
            <person name="Herman E.K."/>
            <person name="Klute M.J."/>
            <person name="Nakayama T."/>
            <person name="Obornik M."/>
            <person name="Reyes-Prieto A."/>
            <person name="Armbrust E.V."/>
            <person name="Aves S.J."/>
            <person name="Beiko R.G."/>
            <person name="Coutinho P."/>
            <person name="Dacks J.B."/>
            <person name="Durnford D.G."/>
            <person name="Fast N.M."/>
            <person name="Green B.R."/>
            <person name="Grisdale C.J."/>
            <person name="Hempel F."/>
            <person name="Henrissat B."/>
            <person name="Hoppner M.P."/>
            <person name="Ishida K."/>
            <person name="Kim E."/>
            <person name="Koreny L."/>
            <person name="Kroth P.G."/>
            <person name="Liu Y."/>
            <person name="Malik S.B."/>
            <person name="Maier U.G."/>
            <person name="McRose D."/>
            <person name="Mock T."/>
            <person name="Neilson J.A."/>
            <person name="Onodera N.T."/>
            <person name="Poole A.M."/>
            <person name="Pritham E.J."/>
            <person name="Richards T.A."/>
            <person name="Rocap G."/>
            <person name="Roy S.W."/>
            <person name="Sarai C."/>
            <person name="Schaack S."/>
            <person name="Shirato S."/>
            <person name="Slamovits C.H."/>
            <person name="Spencer D.F."/>
            <person name="Suzuki S."/>
            <person name="Worden A.Z."/>
            <person name="Zauner S."/>
            <person name="Barry K."/>
            <person name="Bell C."/>
            <person name="Bharti A.K."/>
            <person name="Crow J.A."/>
            <person name="Grimwood J."/>
            <person name="Kramer R."/>
            <person name="Lindquist E."/>
            <person name="Lucas S."/>
            <person name="Salamov A."/>
            <person name="McFadden G.I."/>
            <person name="Lane C.E."/>
            <person name="Keeling P.J."/>
            <person name="Gray M.W."/>
            <person name="Grigoriev I.V."/>
            <person name="Archibald J.M."/>
        </authorList>
    </citation>
    <scope>NUCLEOTIDE SEQUENCE</scope>
    <source>
        <strain evidence="10 12">CCMP2712</strain>
    </source>
</reference>
<evidence type="ECO:0000259" key="9">
    <source>
        <dbReference type="Pfam" id="PF20519"/>
    </source>
</evidence>
<proteinExistence type="inferred from homology"/>
<feature type="region of interest" description="Disordered" evidence="6">
    <location>
        <begin position="9"/>
        <end position="41"/>
    </location>
</feature>
<dbReference type="GeneID" id="17305193"/>
<evidence type="ECO:0000256" key="4">
    <source>
        <dbReference type="ARBA" id="ARBA00022989"/>
    </source>
</evidence>
<dbReference type="Pfam" id="PF08016">
    <property type="entry name" value="PKD_channel"/>
    <property type="match status" value="1"/>
</dbReference>
<dbReference type="PANTHER" id="PTHR10877:SF183">
    <property type="entry name" value="AT14535P-RELATED"/>
    <property type="match status" value="1"/>
</dbReference>
<accession>L1JJA9</accession>
<feature type="transmembrane region" description="Helical" evidence="7">
    <location>
        <begin position="453"/>
        <end position="474"/>
    </location>
</feature>
<dbReference type="Gene3D" id="1.10.287.70">
    <property type="match status" value="1"/>
</dbReference>
<keyword evidence="4 7" id="KW-1133">Transmembrane helix</keyword>
<feature type="transmembrane region" description="Helical" evidence="7">
    <location>
        <begin position="540"/>
        <end position="562"/>
    </location>
</feature>
<keyword evidence="5 7" id="KW-0472">Membrane</keyword>
<organism evidence="10">
    <name type="scientific">Guillardia theta (strain CCMP2712)</name>
    <name type="common">Cryptophyte</name>
    <dbReference type="NCBI Taxonomy" id="905079"/>
    <lineage>
        <taxon>Eukaryota</taxon>
        <taxon>Cryptophyceae</taxon>
        <taxon>Pyrenomonadales</taxon>
        <taxon>Geminigeraceae</taxon>
        <taxon>Guillardia</taxon>
    </lineage>
</organism>